<keyword evidence="2" id="KW-1003">Cell membrane</keyword>
<name>A0A507ZUG8_9GAMM</name>
<keyword evidence="4 7" id="KW-1133">Transmembrane helix</keyword>
<organism evidence="8 9">
    <name type="scientific">Marilutibacter maris</name>
    <dbReference type="NCBI Taxonomy" id="1605891"/>
    <lineage>
        <taxon>Bacteria</taxon>
        <taxon>Pseudomonadati</taxon>
        <taxon>Pseudomonadota</taxon>
        <taxon>Gammaproteobacteria</taxon>
        <taxon>Lysobacterales</taxon>
        <taxon>Lysobacteraceae</taxon>
        <taxon>Marilutibacter</taxon>
    </lineage>
</organism>
<evidence type="ECO:0000256" key="1">
    <source>
        <dbReference type="ARBA" id="ARBA00004651"/>
    </source>
</evidence>
<proteinExistence type="predicted"/>
<feature type="transmembrane region" description="Helical" evidence="7">
    <location>
        <begin position="260"/>
        <end position="280"/>
    </location>
</feature>
<protein>
    <submittedName>
        <fullName evidence="8">YfcC family protein</fullName>
    </submittedName>
</protein>
<evidence type="ECO:0000256" key="2">
    <source>
        <dbReference type="ARBA" id="ARBA00022475"/>
    </source>
</evidence>
<feature type="region of interest" description="Disordered" evidence="6">
    <location>
        <begin position="1"/>
        <end position="52"/>
    </location>
</feature>
<dbReference type="AlphaFoldDB" id="A0A507ZUG8"/>
<feature type="transmembrane region" description="Helical" evidence="7">
    <location>
        <begin position="459"/>
        <end position="477"/>
    </location>
</feature>
<evidence type="ECO:0000256" key="5">
    <source>
        <dbReference type="ARBA" id="ARBA00023136"/>
    </source>
</evidence>
<evidence type="ECO:0000256" key="3">
    <source>
        <dbReference type="ARBA" id="ARBA00022692"/>
    </source>
</evidence>
<accession>A0A507ZUG8</accession>
<feature type="compositionally biased region" description="Basic and acidic residues" evidence="6">
    <location>
        <begin position="23"/>
        <end position="38"/>
    </location>
</feature>
<dbReference type="Proteomes" id="UP000320431">
    <property type="component" value="Unassembled WGS sequence"/>
</dbReference>
<dbReference type="EMBL" id="VICD02000333">
    <property type="protein sequence ID" value="KAB8162077.1"/>
    <property type="molecule type" value="Genomic_DNA"/>
</dbReference>
<evidence type="ECO:0000313" key="8">
    <source>
        <dbReference type="EMBL" id="KAB8162077.1"/>
    </source>
</evidence>
<sequence length="513" mass="54258">MRWSRSDRGCPAIGGNGPGYGGRETRRDRAMSESREQTSEAQAAQGQAAGRDAKGRKSFDVHPLLMLLSVLLAAALLTYLLDSGTFQREGPQIVPGSYQPVPKAMDWAHVLGTAPAVEGTASPAGITTVLNAIPKGLARSAPLIFMVMFVGGMFGVFKRTGALDAGLDHLVHHTRGNVYLLAPVLMLVLAAGSSFMGLISEYLVVLPVLLSMADRLRLDRLYAVAMLLIAAKIGYVASVSNPVALPIAQGIVGEPIFSGFAMRLAVLVVFISVGIGYLLYRIRRSGFTRAQFDYTAQPMSWRKRAVLLVIGVSVGLMIYAGQAWDWHHTELGAFYIAVAVLIAAVGGVAAGEAADAFIDGMKGMVLPGVLIGLAGAIQMVLQHGMILDTVVNGMTRAIDGHSPWMSAVMIMHIEAALDVLISSTSAKAAISLPILWPIGQLSGLTGNTVVLAFLLGNGLMSMVSPTSGLMLAMLAMAKTPYGRWLRFVLPLTLFLAVLAIGFLFVATALQAAS</sequence>
<feature type="transmembrane region" description="Helical" evidence="7">
    <location>
        <begin position="221"/>
        <end position="240"/>
    </location>
</feature>
<feature type="transmembrane region" description="Helical" evidence="7">
    <location>
        <begin position="61"/>
        <end position="81"/>
    </location>
</feature>
<dbReference type="InterPro" id="IPR051679">
    <property type="entry name" value="DASS-Related_Transporters"/>
</dbReference>
<comment type="caution">
    <text evidence="8">The sequence shown here is derived from an EMBL/GenBank/DDBJ whole genome shotgun (WGS) entry which is preliminary data.</text>
</comment>
<dbReference type="InterPro" id="IPR018385">
    <property type="entry name" value="C4_dicarb_anaerob_car-like"/>
</dbReference>
<dbReference type="Pfam" id="PF03606">
    <property type="entry name" value="DcuC"/>
    <property type="match status" value="1"/>
</dbReference>
<feature type="transmembrane region" description="Helical" evidence="7">
    <location>
        <begin position="332"/>
        <end position="351"/>
    </location>
</feature>
<keyword evidence="5 7" id="KW-0472">Membrane</keyword>
<feature type="transmembrane region" description="Helical" evidence="7">
    <location>
        <begin position="301"/>
        <end position="320"/>
    </location>
</feature>
<evidence type="ECO:0000256" key="7">
    <source>
        <dbReference type="SAM" id="Phobius"/>
    </source>
</evidence>
<evidence type="ECO:0000256" key="6">
    <source>
        <dbReference type="SAM" id="MobiDB-lite"/>
    </source>
</evidence>
<feature type="compositionally biased region" description="Low complexity" evidence="6">
    <location>
        <begin position="41"/>
        <end position="50"/>
    </location>
</feature>
<feature type="transmembrane region" description="Helical" evidence="7">
    <location>
        <begin position="484"/>
        <end position="509"/>
    </location>
</feature>
<feature type="compositionally biased region" description="Gly residues" evidence="6">
    <location>
        <begin position="12"/>
        <end position="22"/>
    </location>
</feature>
<evidence type="ECO:0000256" key="4">
    <source>
        <dbReference type="ARBA" id="ARBA00022989"/>
    </source>
</evidence>
<feature type="transmembrane region" description="Helical" evidence="7">
    <location>
        <begin position="178"/>
        <end position="209"/>
    </location>
</feature>
<feature type="transmembrane region" description="Helical" evidence="7">
    <location>
        <begin position="363"/>
        <end position="381"/>
    </location>
</feature>
<gene>
    <name evidence="8" type="ORF">FKV24_018540</name>
</gene>
<dbReference type="GO" id="GO:0005886">
    <property type="term" value="C:plasma membrane"/>
    <property type="evidence" value="ECO:0007669"/>
    <property type="project" value="UniProtKB-SubCell"/>
</dbReference>
<dbReference type="PANTHER" id="PTHR43652:SF6">
    <property type="entry name" value="ARGININE REPRESSOR"/>
    <property type="match status" value="1"/>
</dbReference>
<evidence type="ECO:0000313" key="9">
    <source>
        <dbReference type="Proteomes" id="UP000320431"/>
    </source>
</evidence>
<comment type="subcellular location">
    <subcellularLocation>
        <location evidence="1">Cell membrane</location>
        <topology evidence="1">Multi-pass membrane protein</topology>
    </subcellularLocation>
</comment>
<dbReference type="PANTHER" id="PTHR43652">
    <property type="entry name" value="BASIC AMINO ACID ANTIPORTER YFCC-RELATED"/>
    <property type="match status" value="1"/>
</dbReference>
<keyword evidence="3 7" id="KW-0812">Transmembrane</keyword>
<reference evidence="8 9" key="1">
    <citation type="submission" date="2019-10" db="EMBL/GenBank/DDBJ databases">
        <title>Lysobacter alkalisoli sp. nov., isolated from saline-alkaline soil.</title>
        <authorList>
            <person name="Sun J.-Q."/>
        </authorList>
    </citation>
    <scope>NUCLEOTIDE SEQUENCE [LARGE SCALE GENOMIC DNA]</scope>
    <source>
        <strain evidence="8 9">KCTC 42381</strain>
    </source>
</reference>
<feature type="transmembrane region" description="Helical" evidence="7">
    <location>
        <begin position="140"/>
        <end position="158"/>
    </location>
</feature>